<sequence>MTYTFPRHRYFGFFGFFLLILVLDGPAAAQSRAALAGSVATAAGAPVEFATITLHRAADSTVVKTEFSDAQGRFKVEAPSGANYRVSAAQVGFERYWSAPFTLPETGLALPAIALRASAATALKEVTVTARKPCLSGRPTAPL</sequence>
<evidence type="ECO:0000313" key="2">
    <source>
        <dbReference type="Proteomes" id="UP001596513"/>
    </source>
</evidence>
<dbReference type="SUPFAM" id="SSF49452">
    <property type="entry name" value="Starch-binding domain-like"/>
    <property type="match status" value="1"/>
</dbReference>
<keyword evidence="2" id="KW-1185">Reference proteome</keyword>
<dbReference type="Pfam" id="PF13620">
    <property type="entry name" value="CarboxypepD_reg"/>
    <property type="match status" value="1"/>
</dbReference>
<evidence type="ECO:0000313" key="1">
    <source>
        <dbReference type="EMBL" id="MFC7668918.1"/>
    </source>
</evidence>
<dbReference type="EMBL" id="JBHTEK010000001">
    <property type="protein sequence ID" value="MFC7668918.1"/>
    <property type="molecule type" value="Genomic_DNA"/>
</dbReference>
<dbReference type="Proteomes" id="UP001596513">
    <property type="component" value="Unassembled WGS sequence"/>
</dbReference>
<accession>A0ABW2U622</accession>
<organism evidence="1 2">
    <name type="scientific">Hymenobacter humi</name>
    <dbReference type="NCBI Taxonomy" id="1411620"/>
    <lineage>
        <taxon>Bacteria</taxon>
        <taxon>Pseudomonadati</taxon>
        <taxon>Bacteroidota</taxon>
        <taxon>Cytophagia</taxon>
        <taxon>Cytophagales</taxon>
        <taxon>Hymenobacteraceae</taxon>
        <taxon>Hymenobacter</taxon>
    </lineage>
</organism>
<gene>
    <name evidence="1" type="ORF">ACFQT0_17285</name>
</gene>
<dbReference type="Gene3D" id="2.60.40.1120">
    <property type="entry name" value="Carboxypeptidase-like, regulatory domain"/>
    <property type="match status" value="1"/>
</dbReference>
<proteinExistence type="predicted"/>
<dbReference type="RefSeq" id="WP_380204446.1">
    <property type="nucleotide sequence ID" value="NZ_JBHTEK010000001.1"/>
</dbReference>
<name>A0ABW2U622_9BACT</name>
<protein>
    <submittedName>
        <fullName evidence="1">Carboxypeptidase-like regulatory domain-containing protein</fullName>
    </submittedName>
</protein>
<comment type="caution">
    <text evidence="1">The sequence shown here is derived from an EMBL/GenBank/DDBJ whole genome shotgun (WGS) entry which is preliminary data.</text>
</comment>
<reference evidence="2" key="1">
    <citation type="journal article" date="2019" name="Int. J. Syst. Evol. Microbiol.">
        <title>The Global Catalogue of Microorganisms (GCM) 10K type strain sequencing project: providing services to taxonomists for standard genome sequencing and annotation.</title>
        <authorList>
            <consortium name="The Broad Institute Genomics Platform"/>
            <consortium name="The Broad Institute Genome Sequencing Center for Infectious Disease"/>
            <person name="Wu L."/>
            <person name="Ma J."/>
        </authorList>
    </citation>
    <scope>NUCLEOTIDE SEQUENCE [LARGE SCALE GENOMIC DNA]</scope>
    <source>
        <strain evidence="2">JCM 19635</strain>
    </source>
</reference>
<dbReference type="InterPro" id="IPR013784">
    <property type="entry name" value="Carb-bd-like_fold"/>
</dbReference>